<evidence type="ECO:0000256" key="1">
    <source>
        <dbReference type="SAM" id="SignalP"/>
    </source>
</evidence>
<sequence length="71" mass="7757">MHKCIFSLGLSLLCTLSYAQNSKLQLQFIPQVEIYASICATYAPGPCNGDKIPPSPNLTLGKVVPVHSYYL</sequence>
<organism evidence="2 3">
    <name type="scientific">Psittacicella gerlachiana</name>
    <dbReference type="NCBI Taxonomy" id="2028574"/>
    <lineage>
        <taxon>Bacteria</taxon>
        <taxon>Pseudomonadati</taxon>
        <taxon>Pseudomonadota</taxon>
        <taxon>Gammaproteobacteria</taxon>
        <taxon>Pasteurellales</taxon>
        <taxon>Psittacicellaceae</taxon>
        <taxon>Psittacicella</taxon>
    </lineage>
</organism>
<feature type="signal peptide" evidence="1">
    <location>
        <begin position="1"/>
        <end position="19"/>
    </location>
</feature>
<feature type="chain" id="PRO_5017326452" evidence="1">
    <location>
        <begin position="20"/>
        <end position="71"/>
    </location>
</feature>
<dbReference type="EMBL" id="NRJF01000039">
    <property type="protein sequence ID" value="RIY37548.1"/>
    <property type="molecule type" value="Genomic_DNA"/>
</dbReference>
<accession>A0A3A1YK23</accession>
<name>A0A3A1YK23_9GAMM</name>
<dbReference type="RefSeq" id="WP_119534227.1">
    <property type="nucleotide sequence ID" value="NZ_NRJF01000039.1"/>
</dbReference>
<proteinExistence type="predicted"/>
<reference evidence="2 3" key="1">
    <citation type="submission" date="2017-08" db="EMBL/GenBank/DDBJ databases">
        <title>Reclassification of Bisgaard taxon 37 and 44.</title>
        <authorList>
            <person name="Christensen H."/>
        </authorList>
    </citation>
    <scope>NUCLEOTIDE SEQUENCE [LARGE SCALE GENOMIC DNA]</scope>
    <source>
        <strain evidence="2 3">EEAB3T1</strain>
    </source>
</reference>
<keyword evidence="3" id="KW-1185">Reference proteome</keyword>
<gene>
    <name evidence="2" type="ORF">CKF59_01550</name>
</gene>
<comment type="caution">
    <text evidence="2">The sequence shown here is derived from an EMBL/GenBank/DDBJ whole genome shotgun (WGS) entry which is preliminary data.</text>
</comment>
<evidence type="ECO:0000313" key="3">
    <source>
        <dbReference type="Proteomes" id="UP000265964"/>
    </source>
</evidence>
<evidence type="ECO:0000313" key="2">
    <source>
        <dbReference type="EMBL" id="RIY37548.1"/>
    </source>
</evidence>
<dbReference type="AlphaFoldDB" id="A0A3A1YK23"/>
<keyword evidence="1" id="KW-0732">Signal</keyword>
<dbReference type="Proteomes" id="UP000265964">
    <property type="component" value="Unassembled WGS sequence"/>
</dbReference>
<protein>
    <submittedName>
        <fullName evidence="2">Uncharacterized protein</fullName>
    </submittedName>
</protein>